<dbReference type="Pfam" id="PF08873">
    <property type="entry name" value="Phage_Mu_Gp37"/>
    <property type="match status" value="1"/>
</dbReference>
<protein>
    <submittedName>
        <fullName evidence="1">Uncharacterized protein</fullName>
    </submittedName>
</protein>
<accession>A0A0F8WTH5</accession>
<sequence length="138" mass="15194">MTYAEIEKTVISALKGNVPLLRSVEPYAGQLEDEIKELAVRLPAAFVVHGGSEFRWVDGASFRESVEFSVLIARRVTGTDSAGQELLEEALEALSFLSTGDGAERLMPVRAELLFTNRLIAVNAIEFRTGFDRAFKTT</sequence>
<evidence type="ECO:0000313" key="1">
    <source>
        <dbReference type="EMBL" id="KKK51620.1"/>
    </source>
</evidence>
<organism evidence="1">
    <name type="scientific">marine sediment metagenome</name>
    <dbReference type="NCBI Taxonomy" id="412755"/>
    <lineage>
        <taxon>unclassified sequences</taxon>
        <taxon>metagenomes</taxon>
        <taxon>ecological metagenomes</taxon>
    </lineage>
</organism>
<reference evidence="1" key="1">
    <citation type="journal article" date="2015" name="Nature">
        <title>Complex archaea that bridge the gap between prokaryotes and eukaryotes.</title>
        <authorList>
            <person name="Spang A."/>
            <person name="Saw J.H."/>
            <person name="Jorgensen S.L."/>
            <person name="Zaremba-Niedzwiedzka K."/>
            <person name="Martijn J."/>
            <person name="Lind A.E."/>
            <person name="van Eijk R."/>
            <person name="Schleper C."/>
            <person name="Guy L."/>
            <person name="Ettema T.J."/>
        </authorList>
    </citation>
    <scope>NUCLEOTIDE SEQUENCE</scope>
</reference>
<dbReference type="InterPro" id="IPR014972">
    <property type="entry name" value="Phage_Mu_Gp37"/>
</dbReference>
<comment type="caution">
    <text evidence="1">The sequence shown here is derived from an EMBL/GenBank/DDBJ whole genome shotgun (WGS) entry which is preliminary data.</text>
</comment>
<proteinExistence type="predicted"/>
<dbReference type="AlphaFoldDB" id="A0A0F8WTH5"/>
<gene>
    <name evidence="1" type="ORF">LCGC14_3113150</name>
</gene>
<dbReference type="EMBL" id="LAZR01067420">
    <property type="protein sequence ID" value="KKK51620.1"/>
    <property type="molecule type" value="Genomic_DNA"/>
</dbReference>
<name>A0A0F8WTH5_9ZZZZ</name>